<organism evidence="8 9">
    <name type="scientific">Lapillicoccus jejuensis</name>
    <dbReference type="NCBI Taxonomy" id="402171"/>
    <lineage>
        <taxon>Bacteria</taxon>
        <taxon>Bacillati</taxon>
        <taxon>Actinomycetota</taxon>
        <taxon>Actinomycetes</taxon>
        <taxon>Micrococcales</taxon>
        <taxon>Intrasporangiaceae</taxon>
        <taxon>Lapillicoccus</taxon>
    </lineage>
</organism>
<dbReference type="InterPro" id="IPR007624">
    <property type="entry name" value="RNA_pol_sigma70_r3"/>
</dbReference>
<dbReference type="InterPro" id="IPR014322">
    <property type="entry name" value="RNA_pol_sigma-B/F/G"/>
</dbReference>
<dbReference type="PRINTS" id="PR00046">
    <property type="entry name" value="SIGMA70FCT"/>
</dbReference>
<evidence type="ECO:0000256" key="2">
    <source>
        <dbReference type="ARBA" id="ARBA00023082"/>
    </source>
</evidence>
<dbReference type="NCBIfam" id="TIGR02980">
    <property type="entry name" value="SigBFG"/>
    <property type="match status" value="1"/>
</dbReference>
<dbReference type="Proteomes" id="UP000317893">
    <property type="component" value="Unassembled WGS sequence"/>
</dbReference>
<dbReference type="Pfam" id="PF04545">
    <property type="entry name" value="Sigma70_r4"/>
    <property type="match status" value="1"/>
</dbReference>
<dbReference type="NCBIfam" id="TIGR02937">
    <property type="entry name" value="sigma70-ECF"/>
    <property type="match status" value="1"/>
</dbReference>
<evidence type="ECO:0000256" key="3">
    <source>
        <dbReference type="ARBA" id="ARBA00023125"/>
    </source>
</evidence>
<evidence type="ECO:0000256" key="4">
    <source>
        <dbReference type="ARBA" id="ARBA00023163"/>
    </source>
</evidence>
<dbReference type="PANTHER" id="PTHR30385:SF4">
    <property type="entry name" value="RNA POLYMERASE SIGMA-E FACTOR"/>
    <property type="match status" value="1"/>
</dbReference>
<dbReference type="InterPro" id="IPR013324">
    <property type="entry name" value="RNA_pol_sigma_r3/r4-like"/>
</dbReference>
<comment type="caution">
    <text evidence="8">The sequence shown here is derived from an EMBL/GenBank/DDBJ whole genome shotgun (WGS) entry which is preliminary data.</text>
</comment>
<evidence type="ECO:0000313" key="8">
    <source>
        <dbReference type="EMBL" id="TQJ09258.1"/>
    </source>
</evidence>
<dbReference type="InterPro" id="IPR000943">
    <property type="entry name" value="RNA_pol_sigma70"/>
</dbReference>
<accession>A0A542E1P1</accession>
<keyword evidence="1" id="KW-0805">Transcription regulation</keyword>
<evidence type="ECO:0000259" key="5">
    <source>
        <dbReference type="Pfam" id="PF04539"/>
    </source>
</evidence>
<dbReference type="InterPro" id="IPR014284">
    <property type="entry name" value="RNA_pol_sigma-70_dom"/>
</dbReference>
<dbReference type="EMBL" id="VFMN01000001">
    <property type="protein sequence ID" value="TQJ09258.1"/>
    <property type="molecule type" value="Genomic_DNA"/>
</dbReference>
<dbReference type="GO" id="GO:0006352">
    <property type="term" value="P:DNA-templated transcription initiation"/>
    <property type="evidence" value="ECO:0007669"/>
    <property type="project" value="InterPro"/>
</dbReference>
<sequence>MSTSATTLALTHEDLTTRTTRLFAERDASTVARERAALEESLVRLHLALADGIASRYAGRGLERDDLVQVARLGLLKAVHRFRIDRGVAFPAFASPTITGEVKRHFRDHGWAVRPPRRLQELHARVGPTSRDLEQRLHRPPSQEELALALEVEPAELERALEAASGFTALSFDHRPGDDAPSLEQQLPAEDDGIGHVEDRVALRAAISSLTARERYVVSLRFDEDLTQSQIAQRLGVSQMQVSRILTKLLAHLREELEPVATLVPEAAPAAVVPVRRPVPADLPDVAPAPRAA</sequence>
<dbReference type="OrthoDB" id="9804285at2"/>
<feature type="domain" description="RNA polymerase sigma-70 region 4" evidence="7">
    <location>
        <begin position="206"/>
        <end position="255"/>
    </location>
</feature>
<keyword evidence="2" id="KW-0731">Sigma factor</keyword>
<keyword evidence="4" id="KW-0804">Transcription</keyword>
<dbReference type="InterPro" id="IPR007627">
    <property type="entry name" value="RNA_pol_sigma70_r2"/>
</dbReference>
<dbReference type="Pfam" id="PF04539">
    <property type="entry name" value="Sigma70_r3"/>
    <property type="match status" value="1"/>
</dbReference>
<dbReference type="Gene3D" id="1.20.120.1810">
    <property type="match status" value="1"/>
</dbReference>
<dbReference type="Pfam" id="PF04542">
    <property type="entry name" value="Sigma70_r2"/>
    <property type="match status" value="1"/>
</dbReference>
<feature type="domain" description="RNA polymerase sigma-70 region 3" evidence="5">
    <location>
        <begin position="126"/>
        <end position="180"/>
    </location>
</feature>
<gene>
    <name evidence="8" type="ORF">FB458_2368</name>
</gene>
<dbReference type="CDD" id="cd06171">
    <property type="entry name" value="Sigma70_r4"/>
    <property type="match status" value="1"/>
</dbReference>
<protein>
    <submittedName>
        <fullName evidence="8">RNA polymerase sigma-B factor</fullName>
    </submittedName>
</protein>
<dbReference type="SUPFAM" id="SSF88946">
    <property type="entry name" value="Sigma2 domain of RNA polymerase sigma factors"/>
    <property type="match status" value="1"/>
</dbReference>
<keyword evidence="9" id="KW-1185">Reference proteome</keyword>
<dbReference type="AlphaFoldDB" id="A0A542E1P1"/>
<dbReference type="SUPFAM" id="SSF88659">
    <property type="entry name" value="Sigma3 and sigma4 domains of RNA polymerase sigma factors"/>
    <property type="match status" value="2"/>
</dbReference>
<dbReference type="PANTHER" id="PTHR30385">
    <property type="entry name" value="SIGMA FACTOR F FLAGELLAR"/>
    <property type="match status" value="1"/>
</dbReference>
<dbReference type="GO" id="GO:0016987">
    <property type="term" value="F:sigma factor activity"/>
    <property type="evidence" value="ECO:0007669"/>
    <property type="project" value="UniProtKB-KW"/>
</dbReference>
<evidence type="ECO:0000259" key="6">
    <source>
        <dbReference type="Pfam" id="PF04542"/>
    </source>
</evidence>
<dbReference type="InterPro" id="IPR007630">
    <property type="entry name" value="RNA_pol_sigma70_r4"/>
</dbReference>
<feature type="domain" description="RNA polymerase sigma-70 region 2" evidence="6">
    <location>
        <begin position="42"/>
        <end position="111"/>
    </location>
</feature>
<dbReference type="InterPro" id="IPR013325">
    <property type="entry name" value="RNA_pol_sigma_r2"/>
</dbReference>
<proteinExistence type="predicted"/>
<keyword evidence="3" id="KW-0238">DNA-binding</keyword>
<evidence type="ECO:0000256" key="1">
    <source>
        <dbReference type="ARBA" id="ARBA00023015"/>
    </source>
</evidence>
<evidence type="ECO:0000313" key="9">
    <source>
        <dbReference type="Proteomes" id="UP000317893"/>
    </source>
</evidence>
<dbReference type="GO" id="GO:0003677">
    <property type="term" value="F:DNA binding"/>
    <property type="evidence" value="ECO:0007669"/>
    <property type="project" value="UniProtKB-KW"/>
</dbReference>
<name>A0A542E1P1_9MICO</name>
<dbReference type="RefSeq" id="WP_141848659.1">
    <property type="nucleotide sequence ID" value="NZ_BAAAPR010000014.1"/>
</dbReference>
<evidence type="ECO:0000259" key="7">
    <source>
        <dbReference type="Pfam" id="PF04545"/>
    </source>
</evidence>
<dbReference type="Gene3D" id="1.20.140.160">
    <property type="match status" value="1"/>
</dbReference>
<reference evidence="8 9" key="1">
    <citation type="submission" date="2019-06" db="EMBL/GenBank/DDBJ databases">
        <title>Sequencing the genomes of 1000 actinobacteria strains.</title>
        <authorList>
            <person name="Klenk H.-P."/>
        </authorList>
    </citation>
    <scope>NUCLEOTIDE SEQUENCE [LARGE SCALE GENOMIC DNA]</scope>
    <source>
        <strain evidence="8 9">DSM 18607</strain>
    </source>
</reference>